<protein>
    <submittedName>
        <fullName evidence="4">DUF3667 domain-containing protein</fullName>
    </submittedName>
</protein>
<proteinExistence type="predicted"/>
<keyword evidence="5" id="KW-1185">Reference proteome</keyword>
<feature type="transmembrane region" description="Helical" evidence="3">
    <location>
        <begin position="501"/>
        <end position="522"/>
    </location>
</feature>
<dbReference type="RefSeq" id="WP_283343966.1">
    <property type="nucleotide sequence ID" value="NZ_JASHIF010000004.1"/>
</dbReference>
<dbReference type="EMBL" id="JASHIF010000004">
    <property type="protein sequence ID" value="MDI9858885.1"/>
    <property type="molecule type" value="Genomic_DNA"/>
</dbReference>
<reference evidence="4 5" key="1">
    <citation type="submission" date="2023-05" db="EMBL/GenBank/DDBJ databases">
        <title>Novel species of genus Flectobacillus isolated from stream in China.</title>
        <authorList>
            <person name="Lu H."/>
        </authorList>
    </citation>
    <scope>NUCLEOTIDE SEQUENCE [LARGE SCALE GENOMIC DNA]</scope>
    <source>
        <strain evidence="4 5">KCTC 42575</strain>
    </source>
</reference>
<feature type="transmembrane region" description="Helical" evidence="3">
    <location>
        <begin position="472"/>
        <end position="495"/>
    </location>
</feature>
<gene>
    <name evidence="4" type="ORF">QM524_06680</name>
</gene>
<feature type="transmembrane region" description="Helical" evidence="3">
    <location>
        <begin position="394"/>
        <end position="414"/>
    </location>
</feature>
<feature type="transmembrane region" description="Helical" evidence="3">
    <location>
        <begin position="534"/>
        <end position="558"/>
    </location>
</feature>
<name>A0ABT6Y5N6_9BACT</name>
<keyword evidence="1" id="KW-0175">Coiled coil</keyword>
<evidence type="ECO:0000256" key="1">
    <source>
        <dbReference type="SAM" id="Coils"/>
    </source>
</evidence>
<dbReference type="Proteomes" id="UP001236507">
    <property type="component" value="Unassembled WGS sequence"/>
</dbReference>
<evidence type="ECO:0000313" key="4">
    <source>
        <dbReference type="EMBL" id="MDI9858885.1"/>
    </source>
</evidence>
<evidence type="ECO:0000313" key="5">
    <source>
        <dbReference type="Proteomes" id="UP001236507"/>
    </source>
</evidence>
<evidence type="ECO:0000256" key="3">
    <source>
        <dbReference type="SAM" id="Phobius"/>
    </source>
</evidence>
<sequence length="559" mass="64572">MSIHKNRRKVEVCHNCHNMLKPEDNFCANCGQENHDLKVGVGQLLYDVFEGFTNFDTKFYNTAKSIFSQPGKITKDFLEGRRARYVPPIRLYFIVSFVFFIAFDELVEMGLNSTNDVARGVIDGLKGDSKRKDKSDDDDQESDKKESKSIQSQALKAIIQKREEKSKEIANLNIELDSAKAREDTSLQHTLEKKIAKDEKQLKTLDKQTKLASQAKGFIDYVSNFDISTDEILDEMNVERDDTLRAIIDSLPEYKQRPVLIEIQKQLALDSIHTEAITEPAEDLKAYFTERMGKKGKIEYTLILHSLKNNVKVPVWIEGVKIITKSSDGSLQNRTYKKRLLSMSNEDLDSLIVKEEGSKSAFAFLKRGLRRNVTYYELAFDEDAEKAIGEMVHFGVNVISFMMFILMPLVALMLKISYSKRVHSILWYPFKWISYSFRLLKYTLTGGFMRQKPFPPIPKLFDGQTRFYYEHLIFSIHIHSIFMLMLMIFVGLGLLIGHWNIVLGSAMIVFMIYFAMSLKVVYRQSWLKTIWKSMVLFCMYCFTFTMVLGITGAIKFALQ</sequence>
<keyword evidence="3" id="KW-0812">Transmembrane</keyword>
<comment type="caution">
    <text evidence="4">The sequence shown here is derived from an EMBL/GenBank/DDBJ whole genome shotgun (WGS) entry which is preliminary data.</text>
</comment>
<keyword evidence="3" id="KW-1133">Transmembrane helix</keyword>
<dbReference type="InterPro" id="IPR022134">
    <property type="entry name" value="DUF3667"/>
</dbReference>
<feature type="coiled-coil region" evidence="1">
    <location>
        <begin position="155"/>
        <end position="208"/>
    </location>
</feature>
<keyword evidence="3" id="KW-0472">Membrane</keyword>
<organism evidence="4 5">
    <name type="scientific">Flectobacillus roseus</name>
    <dbReference type="NCBI Taxonomy" id="502259"/>
    <lineage>
        <taxon>Bacteria</taxon>
        <taxon>Pseudomonadati</taxon>
        <taxon>Bacteroidota</taxon>
        <taxon>Cytophagia</taxon>
        <taxon>Cytophagales</taxon>
        <taxon>Flectobacillaceae</taxon>
        <taxon>Flectobacillus</taxon>
    </lineage>
</organism>
<accession>A0ABT6Y5N6</accession>
<evidence type="ECO:0000256" key="2">
    <source>
        <dbReference type="SAM" id="MobiDB-lite"/>
    </source>
</evidence>
<dbReference type="Pfam" id="PF12412">
    <property type="entry name" value="DUF3667"/>
    <property type="match status" value="1"/>
</dbReference>
<feature type="transmembrane region" description="Helical" evidence="3">
    <location>
        <begin position="85"/>
        <end position="103"/>
    </location>
</feature>
<feature type="region of interest" description="Disordered" evidence="2">
    <location>
        <begin position="128"/>
        <end position="151"/>
    </location>
</feature>